<comment type="subcellular location">
    <subcellularLocation>
        <location evidence="2">Endomembrane system</location>
        <topology evidence="2">Multi-pass membrane protein</topology>
    </subcellularLocation>
    <subcellularLocation>
        <location evidence="3">Endoplasmic reticulum membrane</location>
    </subcellularLocation>
</comment>
<dbReference type="InterPro" id="IPR036412">
    <property type="entry name" value="HAD-like_sf"/>
</dbReference>
<keyword evidence="7" id="KW-0479">Metal-binding</keyword>
<proteinExistence type="inferred from homology"/>
<evidence type="ECO:0000256" key="14">
    <source>
        <dbReference type="ARBA" id="ARBA00023136"/>
    </source>
</evidence>
<keyword evidence="19" id="KW-1185">Reference proteome</keyword>
<sequence>YLNKDLEEEKNASPSVKKSQMASLFTPITSLSSLLISPLSKKSTESRSPSPTPLKPIYESESPDEVALVIAAFRYSVKLLKRNSESVLLSLPSEGVIEYKVLNILNFDSTRKKMSIILRHQKTNEIILFCKGSDSAILESLAKTSDPEMNEMIKITEKQLTSYSRKGLRTLCMSKRVLTEEEYNSWNILHKKAEQSIENNEELMLESHNRIECNLVLMGATGIEDSLQERVPEVIANLRSAGIVVWVLTGDKLETAVNIAYSCRLFTNAMDVIYLKIESKEESNRVLENHLKDLKAKGVTKRKSKQKLSKSLSCLLKTALLGARMPERTAVDSNIRNKRGLVVDGKTLSFVIEKESIGLFLELAQFCGSVLCCRATPLQKGSVVRAVKETLNVMTLAIGDGANDVSMIQTADVGIDSDISIEIETEGNEEYNNTLIARVKHIHPKRVLCVHLYRQSVKIISPAEQSLSYTPKIMGGNAVNMAFTIINRGLYGRDDNNSNCRTPEVIVRDIRIGVMQSHWPSLPECLLGLKRLSV</sequence>
<dbReference type="EMBL" id="CAJPIZ010016761">
    <property type="protein sequence ID" value="CAG2115827.1"/>
    <property type="molecule type" value="Genomic_DNA"/>
</dbReference>
<dbReference type="AlphaFoldDB" id="A0A7R9L5E6"/>
<dbReference type="SUPFAM" id="SSF56784">
    <property type="entry name" value="HAD-like"/>
    <property type="match status" value="1"/>
</dbReference>
<keyword evidence="10" id="KW-0067">ATP-binding</keyword>
<dbReference type="Gene3D" id="3.40.1110.10">
    <property type="entry name" value="Calcium-transporting ATPase, cytoplasmic domain N"/>
    <property type="match status" value="1"/>
</dbReference>
<dbReference type="InterPro" id="IPR023214">
    <property type="entry name" value="HAD_sf"/>
</dbReference>
<evidence type="ECO:0000256" key="1">
    <source>
        <dbReference type="ARBA" id="ARBA00001946"/>
    </source>
</evidence>
<keyword evidence="11" id="KW-0460">Magnesium</keyword>
<evidence type="ECO:0000256" key="17">
    <source>
        <dbReference type="SAM" id="MobiDB-lite"/>
    </source>
</evidence>
<dbReference type="SUPFAM" id="SSF81660">
    <property type="entry name" value="Metal cation-transporting ATPase, ATP-binding domain N"/>
    <property type="match status" value="1"/>
</dbReference>
<dbReference type="GO" id="GO:0140326">
    <property type="term" value="F:ATPase-coupled intramembrane lipid transporter activity"/>
    <property type="evidence" value="ECO:0007669"/>
    <property type="project" value="UniProtKB-EC"/>
</dbReference>
<keyword evidence="12" id="KW-1278">Translocase</keyword>
<keyword evidence="6" id="KW-0812">Transmembrane</keyword>
<dbReference type="OrthoDB" id="377733at2759"/>
<keyword evidence="8" id="KW-0547">Nucleotide-binding</keyword>
<reference evidence="18" key="1">
    <citation type="submission" date="2020-11" db="EMBL/GenBank/DDBJ databases">
        <authorList>
            <person name="Tran Van P."/>
        </authorList>
    </citation>
    <scope>NUCLEOTIDE SEQUENCE</scope>
</reference>
<dbReference type="InterPro" id="IPR023299">
    <property type="entry name" value="ATPase_P-typ_cyto_dom_N"/>
</dbReference>
<organism evidence="18">
    <name type="scientific">Medioppia subpectinata</name>
    <dbReference type="NCBI Taxonomy" id="1979941"/>
    <lineage>
        <taxon>Eukaryota</taxon>
        <taxon>Metazoa</taxon>
        <taxon>Ecdysozoa</taxon>
        <taxon>Arthropoda</taxon>
        <taxon>Chelicerata</taxon>
        <taxon>Arachnida</taxon>
        <taxon>Acari</taxon>
        <taxon>Acariformes</taxon>
        <taxon>Sarcoptiformes</taxon>
        <taxon>Oribatida</taxon>
        <taxon>Brachypylina</taxon>
        <taxon>Oppioidea</taxon>
        <taxon>Oppiidae</taxon>
        <taxon>Medioppia</taxon>
    </lineage>
</organism>
<evidence type="ECO:0000256" key="6">
    <source>
        <dbReference type="ARBA" id="ARBA00022692"/>
    </source>
</evidence>
<evidence type="ECO:0000313" key="18">
    <source>
        <dbReference type="EMBL" id="CAD7635397.1"/>
    </source>
</evidence>
<comment type="catalytic activity">
    <reaction evidence="15">
        <text>ATP + H2O + phospholipidSide 1 = ADP + phosphate + phospholipidSide 2.</text>
        <dbReference type="EC" id="7.6.2.1"/>
    </reaction>
</comment>
<keyword evidence="13" id="KW-1133">Transmembrane helix</keyword>
<feature type="non-terminal residue" evidence="18">
    <location>
        <position position="1"/>
    </location>
</feature>
<keyword evidence="9" id="KW-0256">Endoplasmic reticulum</keyword>
<evidence type="ECO:0000256" key="4">
    <source>
        <dbReference type="ARBA" id="ARBA00008109"/>
    </source>
</evidence>
<dbReference type="PANTHER" id="PTHR24092:SF218">
    <property type="entry name" value="PHOSPHOLIPID-TRANSPORTING ATPASE"/>
    <property type="match status" value="1"/>
</dbReference>
<dbReference type="FunFam" id="3.40.1110.10:FF:000009">
    <property type="entry name" value="Phospholipid-transporting ATPase"/>
    <property type="match status" value="1"/>
</dbReference>
<dbReference type="GO" id="GO:0005789">
    <property type="term" value="C:endoplasmic reticulum membrane"/>
    <property type="evidence" value="ECO:0007669"/>
    <property type="project" value="UniProtKB-SubCell"/>
</dbReference>
<evidence type="ECO:0000256" key="5">
    <source>
        <dbReference type="ARBA" id="ARBA00012189"/>
    </source>
</evidence>
<dbReference type="GO" id="GO:0005524">
    <property type="term" value="F:ATP binding"/>
    <property type="evidence" value="ECO:0007669"/>
    <property type="project" value="UniProtKB-KW"/>
</dbReference>
<dbReference type="GO" id="GO:0046872">
    <property type="term" value="F:metal ion binding"/>
    <property type="evidence" value="ECO:0007669"/>
    <property type="project" value="UniProtKB-KW"/>
</dbReference>
<dbReference type="Pfam" id="PF13246">
    <property type="entry name" value="Cation_ATPase"/>
    <property type="match status" value="1"/>
</dbReference>
<evidence type="ECO:0000256" key="8">
    <source>
        <dbReference type="ARBA" id="ARBA00022741"/>
    </source>
</evidence>
<feature type="region of interest" description="Disordered" evidence="17">
    <location>
        <begin position="1"/>
        <end position="20"/>
    </location>
</feature>
<evidence type="ECO:0000256" key="12">
    <source>
        <dbReference type="ARBA" id="ARBA00022967"/>
    </source>
</evidence>
<feature type="compositionally biased region" description="Basic and acidic residues" evidence="17">
    <location>
        <begin position="1"/>
        <end position="11"/>
    </location>
</feature>
<keyword evidence="14" id="KW-0472">Membrane</keyword>
<evidence type="ECO:0000256" key="2">
    <source>
        <dbReference type="ARBA" id="ARBA00004127"/>
    </source>
</evidence>
<evidence type="ECO:0000256" key="3">
    <source>
        <dbReference type="ARBA" id="ARBA00004586"/>
    </source>
</evidence>
<dbReference type="GO" id="GO:0005886">
    <property type="term" value="C:plasma membrane"/>
    <property type="evidence" value="ECO:0007669"/>
    <property type="project" value="TreeGrafter"/>
</dbReference>
<protein>
    <recommendedName>
        <fullName evidence="5">P-type phospholipid transporter</fullName>
        <ecNumber evidence="5">7.6.2.1</ecNumber>
    </recommendedName>
</protein>
<evidence type="ECO:0000256" key="13">
    <source>
        <dbReference type="ARBA" id="ARBA00022989"/>
    </source>
</evidence>
<evidence type="ECO:0000256" key="7">
    <source>
        <dbReference type="ARBA" id="ARBA00022723"/>
    </source>
</evidence>
<evidence type="ECO:0000256" key="11">
    <source>
        <dbReference type="ARBA" id="ARBA00022842"/>
    </source>
</evidence>
<evidence type="ECO:0000256" key="10">
    <source>
        <dbReference type="ARBA" id="ARBA00022840"/>
    </source>
</evidence>
<evidence type="ECO:0000256" key="16">
    <source>
        <dbReference type="ARBA" id="ARBA00050913"/>
    </source>
</evidence>
<dbReference type="EC" id="7.6.2.1" evidence="5"/>
<evidence type="ECO:0000313" key="19">
    <source>
        <dbReference type="Proteomes" id="UP000759131"/>
    </source>
</evidence>
<gene>
    <name evidence="18" type="ORF">OSB1V03_LOCUS15788</name>
</gene>
<comment type="similarity">
    <text evidence="4">Belongs to the cation transport ATPase (P-type) (TC 3.A.3) family. Type IV subfamily.</text>
</comment>
<comment type="cofactor">
    <cofactor evidence="1">
        <name>Mg(2+)</name>
        <dbReference type="ChEBI" id="CHEBI:18420"/>
    </cofactor>
</comment>
<dbReference type="Proteomes" id="UP000759131">
    <property type="component" value="Unassembled WGS sequence"/>
</dbReference>
<accession>A0A7R9L5E6</accession>
<dbReference type="FunFam" id="3.40.50.1000:FF:000014">
    <property type="entry name" value="Phospholipid-transporting ATPase"/>
    <property type="match status" value="1"/>
</dbReference>
<comment type="catalytic activity">
    <reaction evidence="16">
        <text>a beta-D-glucosyl-(1&lt;-&gt;1')-N-acylsphing-4-enine(out) + ATP + H2O = a beta-D-glucosyl-(1&lt;-&gt;1')-N-acylsphing-4-enine(in) + ADP + phosphate + H(+)</text>
        <dbReference type="Rhea" id="RHEA:66036"/>
        <dbReference type="ChEBI" id="CHEBI:15377"/>
        <dbReference type="ChEBI" id="CHEBI:15378"/>
        <dbReference type="ChEBI" id="CHEBI:22801"/>
        <dbReference type="ChEBI" id="CHEBI:30616"/>
        <dbReference type="ChEBI" id="CHEBI:43474"/>
        <dbReference type="ChEBI" id="CHEBI:456216"/>
    </reaction>
    <physiologicalReaction direction="left-to-right" evidence="16">
        <dbReference type="Rhea" id="RHEA:66037"/>
    </physiologicalReaction>
</comment>
<dbReference type="PANTHER" id="PTHR24092">
    <property type="entry name" value="PROBABLE PHOSPHOLIPID-TRANSPORTING ATPASE"/>
    <property type="match status" value="1"/>
</dbReference>
<evidence type="ECO:0000256" key="15">
    <source>
        <dbReference type="ARBA" id="ARBA00034036"/>
    </source>
</evidence>
<evidence type="ECO:0000256" key="9">
    <source>
        <dbReference type="ARBA" id="ARBA00022824"/>
    </source>
</evidence>
<name>A0A7R9L5E6_9ACAR</name>
<dbReference type="GO" id="GO:0045332">
    <property type="term" value="P:phospholipid translocation"/>
    <property type="evidence" value="ECO:0007669"/>
    <property type="project" value="TreeGrafter"/>
</dbReference>
<dbReference type="EMBL" id="OC871336">
    <property type="protein sequence ID" value="CAD7635397.1"/>
    <property type="molecule type" value="Genomic_DNA"/>
</dbReference>
<dbReference type="Gene3D" id="3.40.50.1000">
    <property type="entry name" value="HAD superfamily/HAD-like"/>
    <property type="match status" value="1"/>
</dbReference>